<evidence type="ECO:0000313" key="3">
    <source>
        <dbReference type="Proteomes" id="UP001501536"/>
    </source>
</evidence>
<dbReference type="CDD" id="cd06558">
    <property type="entry name" value="crotonase-like"/>
    <property type="match status" value="1"/>
</dbReference>
<reference evidence="3" key="1">
    <citation type="journal article" date="2019" name="Int. J. Syst. Evol. Microbiol.">
        <title>The Global Catalogue of Microorganisms (GCM) 10K type strain sequencing project: providing services to taxonomists for standard genome sequencing and annotation.</title>
        <authorList>
            <consortium name="The Broad Institute Genomics Platform"/>
            <consortium name="The Broad Institute Genome Sequencing Center for Infectious Disease"/>
            <person name="Wu L."/>
            <person name="Ma J."/>
        </authorList>
    </citation>
    <scope>NUCLEOTIDE SEQUENCE [LARGE SCALE GENOMIC DNA]</scope>
    <source>
        <strain evidence="3">JCM 16961</strain>
    </source>
</reference>
<comment type="caution">
    <text evidence="2">The sequence shown here is derived from an EMBL/GenBank/DDBJ whole genome shotgun (WGS) entry which is preliminary data.</text>
</comment>
<evidence type="ECO:0000256" key="1">
    <source>
        <dbReference type="SAM" id="MobiDB-lite"/>
    </source>
</evidence>
<dbReference type="Proteomes" id="UP001501536">
    <property type="component" value="Unassembled WGS sequence"/>
</dbReference>
<dbReference type="PANTHER" id="PTHR11941:SF54">
    <property type="entry name" value="ENOYL-COA HYDRATASE, MITOCHONDRIAL"/>
    <property type="match status" value="1"/>
</dbReference>
<dbReference type="PANTHER" id="PTHR11941">
    <property type="entry name" value="ENOYL-COA HYDRATASE-RELATED"/>
    <property type="match status" value="1"/>
</dbReference>
<evidence type="ECO:0000313" key="2">
    <source>
        <dbReference type="EMBL" id="GAA3703074.1"/>
    </source>
</evidence>
<dbReference type="Gene3D" id="3.90.226.10">
    <property type="entry name" value="2-enoyl-CoA Hydratase, Chain A, domain 1"/>
    <property type="match status" value="1"/>
</dbReference>
<dbReference type="EMBL" id="BAABCJ010000002">
    <property type="protein sequence ID" value="GAA3703074.1"/>
    <property type="molecule type" value="Genomic_DNA"/>
</dbReference>
<dbReference type="SUPFAM" id="SSF52096">
    <property type="entry name" value="ClpP/crotonase"/>
    <property type="match status" value="1"/>
</dbReference>
<keyword evidence="3" id="KW-1185">Reference proteome</keyword>
<feature type="region of interest" description="Disordered" evidence="1">
    <location>
        <begin position="259"/>
        <end position="280"/>
    </location>
</feature>
<proteinExistence type="predicted"/>
<dbReference type="Pfam" id="PF00378">
    <property type="entry name" value="ECH_1"/>
    <property type="match status" value="1"/>
</dbReference>
<accession>A0ABP7DB01</accession>
<gene>
    <name evidence="2" type="ORF">GCM10022377_15900</name>
</gene>
<dbReference type="InterPro" id="IPR029045">
    <property type="entry name" value="ClpP/crotonase-like_dom_sf"/>
</dbReference>
<feature type="compositionally biased region" description="Polar residues" evidence="1">
    <location>
        <begin position="268"/>
        <end position="280"/>
    </location>
</feature>
<name>A0ABP7DB01_9MICC</name>
<dbReference type="InterPro" id="IPR001753">
    <property type="entry name" value="Enoyl-CoA_hydra/iso"/>
</dbReference>
<organism evidence="2 3">
    <name type="scientific">Zhihengliuella alba</name>
    <dbReference type="NCBI Taxonomy" id="547018"/>
    <lineage>
        <taxon>Bacteria</taxon>
        <taxon>Bacillati</taxon>
        <taxon>Actinomycetota</taxon>
        <taxon>Actinomycetes</taxon>
        <taxon>Micrococcales</taxon>
        <taxon>Micrococcaceae</taxon>
        <taxon>Zhihengliuella</taxon>
    </lineage>
</organism>
<sequence>MTEGLNAADFTTLKLTTGEDRLLVQLHRPEVRNAIDQTMVDELHAVCAELERTPRILILSGTPSQAPTEENPRGAKGIFASGADIAQLRERRRADALAGINSGVFDRIARLPLPVIAALDGYALGGGAELAYAADFRLGTPELRMGQPEANLGIMAAAGATWRLKELVGEPLAKEILLAGRILDGEACLAAGLVTELVPGPDLLDAAHALADRIAAQDPLAVRITKSVFHAPREAHPAIDTLAQGMLFESEEKFRRMQEFLDRKKTGSQKTESPTSESKK</sequence>
<protein>
    <submittedName>
        <fullName evidence="2">Enoyl-CoA hydratase/isomerase family protein</fullName>
    </submittedName>
</protein>
<dbReference type="RefSeq" id="WP_344882582.1">
    <property type="nucleotide sequence ID" value="NZ_BAABCJ010000002.1"/>
</dbReference>